<organism evidence="2 3">
    <name type="scientific">Diversispora epigaea</name>
    <dbReference type="NCBI Taxonomy" id="1348612"/>
    <lineage>
        <taxon>Eukaryota</taxon>
        <taxon>Fungi</taxon>
        <taxon>Fungi incertae sedis</taxon>
        <taxon>Mucoromycota</taxon>
        <taxon>Glomeromycotina</taxon>
        <taxon>Glomeromycetes</taxon>
        <taxon>Diversisporales</taxon>
        <taxon>Diversisporaceae</taxon>
        <taxon>Diversispora</taxon>
    </lineage>
</organism>
<dbReference type="OrthoDB" id="71227at2759"/>
<feature type="compositionally biased region" description="Basic and acidic residues" evidence="1">
    <location>
        <begin position="38"/>
        <end position="47"/>
    </location>
</feature>
<name>A0A397GHG1_9GLOM</name>
<gene>
    <name evidence="2" type="ORF">Glove_579g12</name>
</gene>
<dbReference type="AlphaFoldDB" id="A0A397GHG1"/>
<protein>
    <submittedName>
        <fullName evidence="2">Uncharacterized protein</fullName>
    </submittedName>
</protein>
<dbReference type="Proteomes" id="UP000266861">
    <property type="component" value="Unassembled WGS sequence"/>
</dbReference>
<evidence type="ECO:0000313" key="2">
    <source>
        <dbReference type="EMBL" id="RHZ47460.1"/>
    </source>
</evidence>
<dbReference type="EMBL" id="PQFF01000488">
    <property type="protein sequence ID" value="RHZ47460.1"/>
    <property type="molecule type" value="Genomic_DNA"/>
</dbReference>
<reference evidence="2 3" key="1">
    <citation type="submission" date="2018-08" db="EMBL/GenBank/DDBJ databases">
        <title>Genome and evolution of the arbuscular mycorrhizal fungus Diversispora epigaea (formerly Glomus versiforme) and its bacterial endosymbionts.</title>
        <authorList>
            <person name="Sun X."/>
            <person name="Fei Z."/>
            <person name="Harrison M."/>
        </authorList>
    </citation>
    <scope>NUCLEOTIDE SEQUENCE [LARGE SCALE GENOMIC DNA]</scope>
    <source>
        <strain evidence="2 3">IT104</strain>
    </source>
</reference>
<dbReference type="STRING" id="1348612.A0A397GHG1"/>
<accession>A0A397GHG1</accession>
<evidence type="ECO:0000256" key="1">
    <source>
        <dbReference type="SAM" id="MobiDB-lite"/>
    </source>
</evidence>
<comment type="caution">
    <text evidence="2">The sequence shown here is derived from an EMBL/GenBank/DDBJ whole genome shotgun (WGS) entry which is preliminary data.</text>
</comment>
<keyword evidence="3" id="KW-1185">Reference proteome</keyword>
<sequence>MKTISSFSFFNNNNINNGVGSGNTRWVSGLWTPTIERPRSRLSEDAPRSTIRLSEDDEPNESFSDMWISFLLKEASKENLIEQKIDINTISTQSGEK</sequence>
<evidence type="ECO:0000313" key="3">
    <source>
        <dbReference type="Proteomes" id="UP000266861"/>
    </source>
</evidence>
<proteinExistence type="predicted"/>
<feature type="region of interest" description="Disordered" evidence="1">
    <location>
        <begin position="38"/>
        <end position="59"/>
    </location>
</feature>